<protein>
    <recommendedName>
        <fullName evidence="3">Lipoprotein</fullName>
    </recommendedName>
</protein>
<dbReference type="RefSeq" id="WP_408087026.1">
    <property type="nucleotide sequence ID" value="NZ_JBELPY010000001.1"/>
</dbReference>
<keyword evidence="2" id="KW-1185">Reference proteome</keyword>
<gene>
    <name evidence="1" type="ORF">ABS765_02005</name>
</gene>
<evidence type="ECO:0000313" key="1">
    <source>
        <dbReference type="EMBL" id="MFL9832799.1"/>
    </source>
</evidence>
<dbReference type="PROSITE" id="PS51257">
    <property type="entry name" value="PROKAR_LIPOPROTEIN"/>
    <property type="match status" value="1"/>
</dbReference>
<evidence type="ECO:0000313" key="2">
    <source>
        <dbReference type="Proteomes" id="UP001629058"/>
    </source>
</evidence>
<evidence type="ECO:0008006" key="3">
    <source>
        <dbReference type="Google" id="ProtNLM"/>
    </source>
</evidence>
<dbReference type="EMBL" id="JBELPY010000001">
    <property type="protein sequence ID" value="MFL9832799.1"/>
    <property type="molecule type" value="Genomic_DNA"/>
</dbReference>
<reference evidence="1 2" key="1">
    <citation type="submission" date="2024-06" db="EMBL/GenBank/DDBJ databases">
        <authorList>
            <person name="Kaempfer P."/>
            <person name="Viver T."/>
        </authorList>
    </citation>
    <scope>NUCLEOTIDE SEQUENCE [LARGE SCALE GENOMIC DNA]</scope>
    <source>
        <strain evidence="1 2">ST-37</strain>
    </source>
</reference>
<dbReference type="Proteomes" id="UP001629058">
    <property type="component" value="Unassembled WGS sequence"/>
</dbReference>
<accession>A0ABW8XXZ8</accession>
<organism evidence="1 2">
    <name type="scientific">Chryseobacterium terrae</name>
    <dbReference type="NCBI Taxonomy" id="3163299"/>
    <lineage>
        <taxon>Bacteria</taxon>
        <taxon>Pseudomonadati</taxon>
        <taxon>Bacteroidota</taxon>
        <taxon>Flavobacteriia</taxon>
        <taxon>Flavobacteriales</taxon>
        <taxon>Weeksellaceae</taxon>
        <taxon>Chryseobacterium group</taxon>
        <taxon>Chryseobacterium</taxon>
    </lineage>
</organism>
<proteinExistence type="predicted"/>
<comment type="caution">
    <text evidence="1">The sequence shown here is derived from an EMBL/GenBank/DDBJ whole genome shotgun (WGS) entry which is preliminary data.</text>
</comment>
<name>A0ABW8XXZ8_9FLAO</name>
<sequence length="43" mass="4855">MKSKITILTLCVFSLTSVSCRCDFEEDEPRNKKTGTTQESAKK</sequence>